<accession>A0A183NK05</accession>
<proteinExistence type="predicted"/>
<protein>
    <submittedName>
        <fullName evidence="2">Uncharacterized protein</fullName>
    </submittedName>
</protein>
<feature type="region of interest" description="Disordered" evidence="1">
    <location>
        <begin position="37"/>
        <end position="61"/>
    </location>
</feature>
<name>A0A183NK05_9TREM</name>
<feature type="compositionally biased region" description="Acidic residues" evidence="1">
    <location>
        <begin position="41"/>
        <end position="53"/>
    </location>
</feature>
<keyword evidence="3" id="KW-1185">Reference proteome</keyword>
<gene>
    <name evidence="2" type="ORF">SMTD_LOCUS2443</name>
</gene>
<evidence type="ECO:0000256" key="1">
    <source>
        <dbReference type="SAM" id="MobiDB-lite"/>
    </source>
</evidence>
<dbReference type="Proteomes" id="UP000269396">
    <property type="component" value="Unassembled WGS sequence"/>
</dbReference>
<sequence>MNSNWKVLSRTGLDGECSCSCMRGLNISPIHSSIIHVMTNDDSDSDDDDDDNEQEGKVDIN</sequence>
<evidence type="ECO:0000313" key="3">
    <source>
        <dbReference type="Proteomes" id="UP000269396"/>
    </source>
</evidence>
<evidence type="ECO:0000313" key="2">
    <source>
        <dbReference type="EMBL" id="VDO87123.1"/>
    </source>
</evidence>
<dbReference type="EMBL" id="UZAL01003401">
    <property type="protein sequence ID" value="VDO87123.1"/>
    <property type="molecule type" value="Genomic_DNA"/>
</dbReference>
<dbReference type="AlphaFoldDB" id="A0A183NK05"/>
<organism evidence="2 3">
    <name type="scientific">Schistosoma mattheei</name>
    <dbReference type="NCBI Taxonomy" id="31246"/>
    <lineage>
        <taxon>Eukaryota</taxon>
        <taxon>Metazoa</taxon>
        <taxon>Spiralia</taxon>
        <taxon>Lophotrochozoa</taxon>
        <taxon>Platyhelminthes</taxon>
        <taxon>Trematoda</taxon>
        <taxon>Digenea</taxon>
        <taxon>Strigeidida</taxon>
        <taxon>Schistosomatoidea</taxon>
        <taxon>Schistosomatidae</taxon>
        <taxon>Schistosoma</taxon>
    </lineage>
</organism>
<reference evidence="2 3" key="1">
    <citation type="submission" date="2018-11" db="EMBL/GenBank/DDBJ databases">
        <authorList>
            <consortium name="Pathogen Informatics"/>
        </authorList>
    </citation>
    <scope>NUCLEOTIDE SEQUENCE [LARGE SCALE GENOMIC DNA]</scope>
    <source>
        <strain>Denwood</strain>
        <strain evidence="3">Zambia</strain>
    </source>
</reference>